<keyword evidence="1" id="KW-0812">Transmembrane</keyword>
<reference evidence="2 3" key="1">
    <citation type="submission" date="2019-04" db="EMBL/GenBank/DDBJ databases">
        <title>Fungal friends and foes A comparative genomics study of 23 Aspergillus species from section Flavi.</title>
        <authorList>
            <consortium name="DOE Joint Genome Institute"/>
            <person name="Kjaerbolling I."/>
            <person name="Vesth T.C."/>
            <person name="Frisvad J.C."/>
            <person name="Nybo J.L."/>
            <person name="Theobald S."/>
            <person name="Kildgaard S."/>
            <person name="Petersen T.I."/>
            <person name="Kuo A."/>
            <person name="Sato A."/>
            <person name="Lyhne E.K."/>
            <person name="Kogle M.E."/>
            <person name="Wiebenga A."/>
            <person name="Kun R.S."/>
            <person name="Lubbers R.J."/>
            <person name="Makela M.R."/>
            <person name="Barry K."/>
            <person name="Chovatia M."/>
            <person name="Clum A."/>
            <person name="Daum C."/>
            <person name="Haridas S."/>
            <person name="He G."/>
            <person name="LaButti K."/>
            <person name="Lipzen A."/>
            <person name="Mondo S."/>
            <person name="Pangilinan J."/>
            <person name="Riley R."/>
            <person name="Salamov A."/>
            <person name="Simmons B.A."/>
            <person name="Magnuson J.K."/>
            <person name="Henrissat B."/>
            <person name="Mortensen U.H."/>
            <person name="Larsen T.O."/>
            <person name="De vries R.P."/>
            <person name="Grigoriev I.V."/>
            <person name="Machida M."/>
            <person name="Baker S.E."/>
            <person name="Andersen M.R."/>
        </authorList>
    </citation>
    <scope>NUCLEOTIDE SEQUENCE [LARGE SCALE GENOMIC DNA]</scope>
    <source>
        <strain evidence="2 3">CBS 126849</strain>
    </source>
</reference>
<dbReference type="Proteomes" id="UP000326799">
    <property type="component" value="Unassembled WGS sequence"/>
</dbReference>
<sequence length="50" mass="5856">MRTDKCKYYSASRSGTTQCHSCLPLYIFGFCLSTCNFVMQALKTSYHWYI</sequence>
<dbReference type="EMBL" id="ML733795">
    <property type="protein sequence ID" value="KAB8212905.1"/>
    <property type="molecule type" value="Genomic_DNA"/>
</dbReference>
<dbReference type="AlphaFoldDB" id="A0A5N6E703"/>
<accession>A0A5N6E703</accession>
<keyword evidence="3" id="KW-1185">Reference proteome</keyword>
<evidence type="ECO:0000313" key="3">
    <source>
        <dbReference type="Proteomes" id="UP000326799"/>
    </source>
</evidence>
<keyword evidence="1" id="KW-1133">Transmembrane helix</keyword>
<protein>
    <submittedName>
        <fullName evidence="2">Uncharacterized protein</fullName>
    </submittedName>
</protein>
<keyword evidence="1" id="KW-0472">Membrane</keyword>
<name>A0A5N6E703_9EURO</name>
<feature type="transmembrane region" description="Helical" evidence="1">
    <location>
        <begin position="21"/>
        <end position="42"/>
    </location>
</feature>
<proteinExistence type="predicted"/>
<evidence type="ECO:0000313" key="2">
    <source>
        <dbReference type="EMBL" id="KAB8212905.1"/>
    </source>
</evidence>
<gene>
    <name evidence="2" type="ORF">BDV33DRAFT_99778</name>
</gene>
<organism evidence="2 3">
    <name type="scientific">Aspergillus novoparasiticus</name>
    <dbReference type="NCBI Taxonomy" id="986946"/>
    <lineage>
        <taxon>Eukaryota</taxon>
        <taxon>Fungi</taxon>
        <taxon>Dikarya</taxon>
        <taxon>Ascomycota</taxon>
        <taxon>Pezizomycotina</taxon>
        <taxon>Eurotiomycetes</taxon>
        <taxon>Eurotiomycetidae</taxon>
        <taxon>Eurotiales</taxon>
        <taxon>Aspergillaceae</taxon>
        <taxon>Aspergillus</taxon>
        <taxon>Aspergillus subgen. Circumdati</taxon>
    </lineage>
</organism>
<evidence type="ECO:0000256" key="1">
    <source>
        <dbReference type="SAM" id="Phobius"/>
    </source>
</evidence>